<feature type="transmembrane region" description="Helical" evidence="1">
    <location>
        <begin position="52"/>
        <end position="71"/>
    </location>
</feature>
<reference evidence="2" key="1">
    <citation type="submission" date="2021-02" db="EMBL/GenBank/DDBJ databases">
        <authorList>
            <person name="Nowell W R."/>
        </authorList>
    </citation>
    <scope>NUCLEOTIDE SEQUENCE</scope>
</reference>
<keyword evidence="1" id="KW-0472">Membrane</keyword>
<protein>
    <submittedName>
        <fullName evidence="2">Uncharacterized protein</fullName>
    </submittedName>
</protein>
<feature type="non-terminal residue" evidence="2">
    <location>
        <position position="78"/>
    </location>
</feature>
<dbReference type="EMBL" id="CAJOBI010367827">
    <property type="protein sequence ID" value="CAF5228830.1"/>
    <property type="molecule type" value="Genomic_DNA"/>
</dbReference>
<organism evidence="2 3">
    <name type="scientific">Rotaria magnacalcarata</name>
    <dbReference type="NCBI Taxonomy" id="392030"/>
    <lineage>
        <taxon>Eukaryota</taxon>
        <taxon>Metazoa</taxon>
        <taxon>Spiralia</taxon>
        <taxon>Gnathifera</taxon>
        <taxon>Rotifera</taxon>
        <taxon>Eurotatoria</taxon>
        <taxon>Bdelloidea</taxon>
        <taxon>Philodinida</taxon>
        <taxon>Philodinidae</taxon>
        <taxon>Rotaria</taxon>
    </lineage>
</organism>
<evidence type="ECO:0000313" key="2">
    <source>
        <dbReference type="EMBL" id="CAF5228830.1"/>
    </source>
</evidence>
<dbReference type="Proteomes" id="UP000676336">
    <property type="component" value="Unassembled WGS sequence"/>
</dbReference>
<sequence>MTFGHVLKNQFQIQKELYITPIIIVLSSLPQTILTFSLACTSLAHWQRHTLLGAYLLSYAPQAFGFILYVLPSTVYKK</sequence>
<gene>
    <name evidence="2" type="ORF">SMN809_LOCUS85933</name>
</gene>
<keyword evidence="1" id="KW-0812">Transmembrane</keyword>
<evidence type="ECO:0000256" key="1">
    <source>
        <dbReference type="SAM" id="Phobius"/>
    </source>
</evidence>
<comment type="caution">
    <text evidence="2">The sequence shown here is derived from an EMBL/GenBank/DDBJ whole genome shotgun (WGS) entry which is preliminary data.</text>
</comment>
<evidence type="ECO:0000313" key="3">
    <source>
        <dbReference type="Proteomes" id="UP000676336"/>
    </source>
</evidence>
<feature type="transmembrane region" description="Helical" evidence="1">
    <location>
        <begin position="21"/>
        <end position="46"/>
    </location>
</feature>
<accession>A0A8S3KFS5</accession>
<dbReference type="AlphaFoldDB" id="A0A8S3KFS5"/>
<proteinExistence type="predicted"/>
<name>A0A8S3KFS5_9BILA</name>
<keyword evidence="1" id="KW-1133">Transmembrane helix</keyword>